<proteinExistence type="predicted"/>
<organism evidence="2 3">
    <name type="scientific">Tigriopus californicus</name>
    <name type="common">Marine copepod</name>
    <dbReference type="NCBI Taxonomy" id="6832"/>
    <lineage>
        <taxon>Eukaryota</taxon>
        <taxon>Metazoa</taxon>
        <taxon>Ecdysozoa</taxon>
        <taxon>Arthropoda</taxon>
        <taxon>Crustacea</taxon>
        <taxon>Multicrustacea</taxon>
        <taxon>Hexanauplia</taxon>
        <taxon>Copepoda</taxon>
        <taxon>Harpacticoida</taxon>
        <taxon>Harpacticidae</taxon>
        <taxon>Tigriopus</taxon>
    </lineage>
</organism>
<keyword evidence="1" id="KW-0732">Signal</keyword>
<comment type="caution">
    <text evidence="2">The sequence shown here is derived from an EMBL/GenBank/DDBJ whole genome shotgun (WGS) entry which is preliminary data.</text>
</comment>
<dbReference type="EMBL" id="VCGU01000003">
    <property type="protein sequence ID" value="TRY78161.1"/>
    <property type="molecule type" value="Genomic_DNA"/>
</dbReference>
<feature type="signal peptide" evidence="1">
    <location>
        <begin position="1"/>
        <end position="20"/>
    </location>
</feature>
<evidence type="ECO:0000313" key="3">
    <source>
        <dbReference type="Proteomes" id="UP000318571"/>
    </source>
</evidence>
<evidence type="ECO:0000256" key="1">
    <source>
        <dbReference type="SAM" id="SignalP"/>
    </source>
</evidence>
<evidence type="ECO:0008006" key="4">
    <source>
        <dbReference type="Google" id="ProtNLM"/>
    </source>
</evidence>
<keyword evidence="3" id="KW-1185">Reference proteome</keyword>
<feature type="chain" id="PRO_5022194354" description="Granulins domain-containing protein" evidence="1">
    <location>
        <begin position="21"/>
        <end position="103"/>
    </location>
</feature>
<dbReference type="Proteomes" id="UP000318571">
    <property type="component" value="Chromosome 11"/>
</dbReference>
<gene>
    <name evidence="2" type="ORF">TCAL_07578</name>
</gene>
<name>A0A553PKE8_TIGCA</name>
<dbReference type="AlphaFoldDB" id="A0A553PKE8"/>
<sequence length="103" mass="11258">MKFIFGLSAILTIAMIGALAVDPEERLQAQLGEEQEEGLGRSGDVFTFHFNDCSRQFCPTVRHECCCEGALSGGKACCEVKTNTQACALYICNGEHWECAEDC</sequence>
<protein>
    <recommendedName>
        <fullName evidence="4">Granulins domain-containing protein</fullName>
    </recommendedName>
</protein>
<accession>A0A553PKE8</accession>
<evidence type="ECO:0000313" key="2">
    <source>
        <dbReference type="EMBL" id="TRY78161.1"/>
    </source>
</evidence>
<reference evidence="2 3" key="1">
    <citation type="journal article" date="2018" name="Nat. Ecol. Evol.">
        <title>Genomic signatures of mitonuclear coevolution across populations of Tigriopus californicus.</title>
        <authorList>
            <person name="Barreto F.S."/>
            <person name="Watson E.T."/>
            <person name="Lima T.G."/>
            <person name="Willett C.S."/>
            <person name="Edmands S."/>
            <person name="Li W."/>
            <person name="Burton R.S."/>
        </authorList>
    </citation>
    <scope>NUCLEOTIDE SEQUENCE [LARGE SCALE GENOMIC DNA]</scope>
    <source>
        <strain evidence="2 3">San Diego</strain>
    </source>
</reference>